<reference evidence="1" key="1">
    <citation type="submission" date="2021-05" db="EMBL/GenBank/DDBJ databases">
        <title>Energy efficiency and biological interactions define the core microbiome of deep oligotrophic groundwater.</title>
        <authorList>
            <person name="Mehrshad M."/>
            <person name="Lopez-Fernandez M."/>
            <person name="Bell E."/>
            <person name="Bernier-Latmani R."/>
            <person name="Bertilsson S."/>
            <person name="Dopson M."/>
        </authorList>
    </citation>
    <scope>NUCLEOTIDE SEQUENCE</scope>
    <source>
        <strain evidence="1">Modern_marine.mb.64</strain>
    </source>
</reference>
<name>A0A948RUH3_UNCEI</name>
<organism evidence="1 2">
    <name type="scientific">Eiseniibacteriota bacterium</name>
    <dbReference type="NCBI Taxonomy" id="2212470"/>
    <lineage>
        <taxon>Bacteria</taxon>
        <taxon>Candidatus Eiseniibacteriota</taxon>
    </lineage>
</organism>
<dbReference type="Proteomes" id="UP000777784">
    <property type="component" value="Unassembled WGS sequence"/>
</dbReference>
<dbReference type="InterPro" id="IPR024227">
    <property type="entry name" value="DUF3795"/>
</dbReference>
<accession>A0A948RUH3</accession>
<evidence type="ECO:0000313" key="2">
    <source>
        <dbReference type="Proteomes" id="UP000777784"/>
    </source>
</evidence>
<dbReference type="Pfam" id="PF12675">
    <property type="entry name" value="DUF3795"/>
    <property type="match status" value="1"/>
</dbReference>
<sequence length="160" mass="18359">MHDKTGLTDDFSACLKSVPKEDLSCGGCKSDNVYYGCRICTLRSCAREKNVEHCIDCPDYPCKKYRKWQGVAKFLPHINEAEDNLEAIKDDGVDHWLDSQKKEWSCPTCGNPFSWYASICSKCGRSLVSKAFKLSGWRKFLCRFMIPMVYRKGKARYKSV</sequence>
<protein>
    <submittedName>
        <fullName evidence="1">DUF3795 domain-containing protein</fullName>
    </submittedName>
</protein>
<comment type="caution">
    <text evidence="1">The sequence shown here is derived from an EMBL/GenBank/DDBJ whole genome shotgun (WGS) entry which is preliminary data.</text>
</comment>
<dbReference type="AlphaFoldDB" id="A0A948RUH3"/>
<dbReference type="EMBL" id="JAHJDP010000037">
    <property type="protein sequence ID" value="MBU2690771.1"/>
    <property type="molecule type" value="Genomic_DNA"/>
</dbReference>
<evidence type="ECO:0000313" key="1">
    <source>
        <dbReference type="EMBL" id="MBU2690771.1"/>
    </source>
</evidence>
<proteinExistence type="predicted"/>
<gene>
    <name evidence="1" type="ORF">KJ970_07560</name>
</gene>